<evidence type="ECO:0000313" key="1">
    <source>
        <dbReference type="EMBL" id="CAH0526275.1"/>
    </source>
</evidence>
<protein>
    <submittedName>
        <fullName evidence="1">Uncharacterized protein</fullName>
    </submittedName>
</protein>
<proteinExistence type="predicted"/>
<name>A0ABN8DFV5_9VIBR</name>
<comment type="caution">
    <text evidence="1">The sequence shown here is derived from an EMBL/GenBank/DDBJ whole genome shotgun (WGS) entry which is preliminary data.</text>
</comment>
<gene>
    <name evidence="1" type="ORF">VHP8226_01718</name>
</gene>
<dbReference type="Proteomes" id="UP000838160">
    <property type="component" value="Unassembled WGS sequence"/>
</dbReference>
<accession>A0ABN8DFV5</accession>
<organism evidence="1 2">
    <name type="scientific">Vibrio hippocampi</name>
    <dbReference type="NCBI Taxonomy" id="654686"/>
    <lineage>
        <taxon>Bacteria</taxon>
        <taxon>Pseudomonadati</taxon>
        <taxon>Pseudomonadota</taxon>
        <taxon>Gammaproteobacteria</taxon>
        <taxon>Vibrionales</taxon>
        <taxon>Vibrionaceae</taxon>
        <taxon>Vibrio</taxon>
    </lineage>
</organism>
<dbReference type="EMBL" id="CAKLCM010000002">
    <property type="protein sequence ID" value="CAH0526275.1"/>
    <property type="molecule type" value="Genomic_DNA"/>
</dbReference>
<evidence type="ECO:0000313" key="2">
    <source>
        <dbReference type="Proteomes" id="UP000838160"/>
    </source>
</evidence>
<sequence>MSWETRWSGSAVTCTCDGEDYHVEGLMLENHVHHTEPGMNPGETDIVLTEHYSANNELGSFRWKVTSRLSGPEGSAVIEDTSLISCVIHRHPFNYTGCLWTEKSNKDYSG</sequence>
<keyword evidence="2" id="KW-1185">Reference proteome</keyword>
<reference evidence="1" key="1">
    <citation type="submission" date="2021-12" db="EMBL/GenBank/DDBJ databases">
        <authorList>
            <person name="Rodrigo-Torres L."/>
            <person name="Arahal R. D."/>
            <person name="Lucena T."/>
        </authorList>
    </citation>
    <scope>NUCLEOTIDE SEQUENCE</scope>
    <source>
        <strain evidence="1">CECT 8226</strain>
    </source>
</reference>